<organism evidence="3">
    <name type="scientific">Musca domestica</name>
    <name type="common">House fly</name>
    <dbReference type="NCBI Taxonomy" id="7370"/>
    <lineage>
        <taxon>Eukaryota</taxon>
        <taxon>Metazoa</taxon>
        <taxon>Ecdysozoa</taxon>
        <taxon>Arthropoda</taxon>
        <taxon>Hexapoda</taxon>
        <taxon>Insecta</taxon>
        <taxon>Pterygota</taxon>
        <taxon>Neoptera</taxon>
        <taxon>Endopterygota</taxon>
        <taxon>Diptera</taxon>
        <taxon>Brachycera</taxon>
        <taxon>Muscomorpha</taxon>
        <taxon>Muscoidea</taxon>
        <taxon>Muscidae</taxon>
        <taxon>Musca</taxon>
    </lineage>
</organism>
<dbReference type="VEuPathDB" id="VectorBase:MDOA000099"/>
<dbReference type="VEuPathDB" id="VectorBase:MDOMA2_020666"/>
<proteinExistence type="predicted"/>
<feature type="transmembrane region" description="Helical" evidence="2">
    <location>
        <begin position="207"/>
        <end position="228"/>
    </location>
</feature>
<keyword evidence="2" id="KW-0812">Transmembrane</keyword>
<evidence type="ECO:0000313" key="4">
    <source>
        <dbReference type="Proteomes" id="UP001652621"/>
    </source>
</evidence>
<feature type="transmembrane region" description="Helical" evidence="2">
    <location>
        <begin position="569"/>
        <end position="590"/>
    </location>
</feature>
<keyword evidence="2" id="KW-0472">Membrane</keyword>
<feature type="transmembrane region" description="Helical" evidence="2">
    <location>
        <begin position="235"/>
        <end position="255"/>
    </location>
</feature>
<keyword evidence="2" id="KW-1133">Transmembrane helix</keyword>
<dbReference type="Proteomes" id="UP001652621">
    <property type="component" value="Unplaced"/>
</dbReference>
<protein>
    <submittedName>
        <fullName evidence="5">Uncharacterized protein LOC101900574</fullName>
    </submittedName>
</protein>
<dbReference type="OrthoDB" id="6509908at2759"/>
<dbReference type="SUPFAM" id="SSF103473">
    <property type="entry name" value="MFS general substrate transporter"/>
    <property type="match status" value="1"/>
</dbReference>
<dbReference type="Pfam" id="PF07690">
    <property type="entry name" value="MFS_1"/>
    <property type="match status" value="1"/>
</dbReference>
<dbReference type="eggNOG" id="KOG2504">
    <property type="taxonomic scope" value="Eukaryota"/>
</dbReference>
<feature type="region of interest" description="Disordered" evidence="1">
    <location>
        <begin position="1"/>
        <end position="21"/>
    </location>
</feature>
<dbReference type="GO" id="GO:0008028">
    <property type="term" value="F:monocarboxylic acid transmembrane transporter activity"/>
    <property type="evidence" value="ECO:0007669"/>
    <property type="project" value="TreeGrafter"/>
</dbReference>
<feature type="region of interest" description="Disordered" evidence="1">
    <location>
        <begin position="100"/>
        <end position="129"/>
    </location>
</feature>
<sequence length="755" mass="83903">MEPEEHQRTRDVGTETSFSDILGSASTFSNFSDDSRRTLTDTRAHQKPEVRNVATETDFLTVTSLTISITTTDIDVDYSSDIAAEERAMTRRDSLLHYAASGTSSSSEEDKDSLPRPQYQLKSSKSQHVRKIFSSSDEEDGGGLGHSNLSKGNVFVYMVIPPDGGYGWFIMFISFWCQVVVDGIIFGIGVILPHIAEEFQIPGSKVILVASMQVGFYFLAGAISSAFINKYGFRPVALGGCLLSIAVLSVATFSTNLPTMIVFYSILGGPGLSMVWVSSQLIIGYYFEKYRPIANGISCSGAGVGIMMFAYMNNVLVTQLGWRNLMRLHVAFLVLVLLMGLTFVEVAPTKIGRVKEMSWEDSETDSHDILTEMTKYSRYSLKTQTDVYELDEEFEKVLEKVEPPTAQGSSPQGCCPKCLNSCCPCFQNYLIKRREAQAQEALAKHYIIRQDPMEKQDLFYMGPREHHDGRPSHGRRKTVSFGETDVRTISLDDIDQGVDTERVVNTLSTMAIHRQQLPDQRKSYKELREVKKCPLWEFLKPGNLLHPKIRNAFRLLFDFRLLEMLEFRILLASAFLFPMGFNIPFVYSTVRVQIEPSFAKLISPSIGFSNFAFRIASGFVAYRYRDYTTYICGGGMVFGGMAVAVSAFYGLDVVWFQFFYAICYGIAPAFYSTLRAIIYVRSLGLDKLTNAFGLTALAMGMGVFIGTTAGGILNDLTGDYTASFAFAGICIIVAGALKLLLPHLTLAVGVSNGKK</sequence>
<dbReference type="AlphaFoldDB" id="A0A1I8M0T0"/>
<name>A0A1I8M0T0_MUSDO</name>
<feature type="compositionally biased region" description="Basic and acidic residues" evidence="1">
    <location>
        <begin position="1"/>
        <end position="13"/>
    </location>
</feature>
<evidence type="ECO:0000256" key="1">
    <source>
        <dbReference type="SAM" id="MobiDB-lite"/>
    </source>
</evidence>
<feature type="transmembrane region" description="Helical" evidence="2">
    <location>
        <begin position="168"/>
        <end position="195"/>
    </location>
</feature>
<dbReference type="PANTHER" id="PTHR11360">
    <property type="entry name" value="MONOCARBOXYLATE TRANSPORTER"/>
    <property type="match status" value="1"/>
</dbReference>
<dbReference type="Gene3D" id="1.20.1250.20">
    <property type="entry name" value="MFS general substrate transporter like domains"/>
    <property type="match status" value="2"/>
</dbReference>
<dbReference type="RefSeq" id="XP_005189470.1">
    <property type="nucleotide sequence ID" value="XM_005189413.3"/>
</dbReference>
<dbReference type="EnsemblMetazoa" id="MDOA000099-RA">
    <property type="protein sequence ID" value="MDOA000099-PA"/>
    <property type="gene ID" value="MDOA000099"/>
</dbReference>
<feature type="transmembrane region" description="Helical" evidence="2">
    <location>
        <begin position="328"/>
        <end position="347"/>
    </location>
</feature>
<feature type="transmembrane region" description="Helical" evidence="2">
    <location>
        <begin position="261"/>
        <end position="287"/>
    </location>
</feature>
<dbReference type="GeneID" id="101900574"/>
<evidence type="ECO:0000256" key="2">
    <source>
        <dbReference type="SAM" id="Phobius"/>
    </source>
</evidence>
<evidence type="ECO:0000313" key="3">
    <source>
        <dbReference type="EnsemblMetazoa" id="MDOA000099-PA"/>
    </source>
</evidence>
<feature type="transmembrane region" description="Helical" evidence="2">
    <location>
        <begin position="602"/>
        <end position="622"/>
    </location>
</feature>
<feature type="transmembrane region" description="Helical" evidence="2">
    <location>
        <begin position="299"/>
        <end position="322"/>
    </location>
</feature>
<keyword evidence="4" id="KW-1185">Reference proteome</keyword>
<dbReference type="InterPro" id="IPR036259">
    <property type="entry name" value="MFS_trans_sf"/>
</dbReference>
<reference evidence="5" key="2">
    <citation type="submission" date="2025-04" db="UniProtKB">
        <authorList>
            <consortium name="RefSeq"/>
        </authorList>
    </citation>
    <scope>IDENTIFICATION</scope>
    <source>
        <strain evidence="5">Aabys</strain>
    </source>
</reference>
<gene>
    <name evidence="3" type="primary">101900574</name>
    <name evidence="5" type="synonym">LOC101900574</name>
</gene>
<dbReference type="KEGG" id="mde:101900574"/>
<evidence type="ECO:0000313" key="5">
    <source>
        <dbReference type="RefSeq" id="XP_005189470.1"/>
    </source>
</evidence>
<dbReference type="PANTHER" id="PTHR11360:SF286">
    <property type="entry name" value="GH22266P"/>
    <property type="match status" value="1"/>
</dbReference>
<reference evidence="3" key="1">
    <citation type="submission" date="2020-05" db="UniProtKB">
        <authorList>
            <consortium name="EnsemblMetazoa"/>
        </authorList>
    </citation>
    <scope>IDENTIFICATION</scope>
    <source>
        <strain evidence="3">Aabys</strain>
    </source>
</reference>
<accession>A0A1I8M0T0</accession>
<feature type="transmembrane region" description="Helical" evidence="2">
    <location>
        <begin position="725"/>
        <end position="750"/>
    </location>
</feature>
<dbReference type="InterPro" id="IPR050327">
    <property type="entry name" value="Proton-linked_MCT"/>
</dbReference>
<feature type="transmembrane region" description="Helical" evidence="2">
    <location>
        <begin position="657"/>
        <end position="680"/>
    </location>
</feature>
<feature type="transmembrane region" description="Helical" evidence="2">
    <location>
        <begin position="629"/>
        <end position="651"/>
    </location>
</feature>
<dbReference type="InterPro" id="IPR011701">
    <property type="entry name" value="MFS"/>
</dbReference>
<feature type="transmembrane region" description="Helical" evidence="2">
    <location>
        <begin position="692"/>
        <end position="713"/>
    </location>
</feature>